<dbReference type="STRING" id="1858805.M5GBP4"/>
<name>M5GBP4_DACPD</name>
<organism evidence="3 4">
    <name type="scientific">Dacryopinax primogenitus (strain DJM 731)</name>
    <name type="common">Brown rot fungus</name>
    <dbReference type="NCBI Taxonomy" id="1858805"/>
    <lineage>
        <taxon>Eukaryota</taxon>
        <taxon>Fungi</taxon>
        <taxon>Dikarya</taxon>
        <taxon>Basidiomycota</taxon>
        <taxon>Agaricomycotina</taxon>
        <taxon>Dacrymycetes</taxon>
        <taxon>Dacrymycetales</taxon>
        <taxon>Dacrymycetaceae</taxon>
        <taxon>Dacryopinax</taxon>
    </lineage>
</organism>
<dbReference type="PROSITE" id="PS00028">
    <property type="entry name" value="ZINC_FINGER_C2H2_1"/>
    <property type="match status" value="1"/>
</dbReference>
<keyword evidence="4" id="KW-1185">Reference proteome</keyword>
<evidence type="ECO:0000313" key="3">
    <source>
        <dbReference type="EMBL" id="EJU01433.1"/>
    </source>
</evidence>
<dbReference type="OrthoDB" id="3270241at2759"/>
<feature type="region of interest" description="Disordered" evidence="1">
    <location>
        <begin position="61"/>
        <end position="149"/>
    </location>
</feature>
<feature type="compositionally biased region" description="Polar residues" evidence="1">
    <location>
        <begin position="406"/>
        <end position="415"/>
    </location>
</feature>
<dbReference type="HOGENOM" id="CLU_439417_0_0_1"/>
<dbReference type="GeneID" id="63683629"/>
<gene>
    <name evidence="3" type="ORF">DACRYDRAFT_107983</name>
</gene>
<feature type="compositionally biased region" description="Low complexity" evidence="1">
    <location>
        <begin position="396"/>
        <end position="405"/>
    </location>
</feature>
<dbReference type="RefSeq" id="XP_040628330.1">
    <property type="nucleotide sequence ID" value="XM_040768567.1"/>
</dbReference>
<feature type="region of interest" description="Disordered" evidence="1">
    <location>
        <begin position="358"/>
        <end position="433"/>
    </location>
</feature>
<evidence type="ECO:0000256" key="1">
    <source>
        <dbReference type="SAM" id="MobiDB-lite"/>
    </source>
</evidence>
<feature type="compositionally biased region" description="Low complexity" evidence="1">
    <location>
        <begin position="453"/>
        <end position="470"/>
    </location>
</feature>
<sequence length="622" mass="66168">MSQPQLTKLYHCRWNWCRKHFTTSDALLDHVVEEHFATAEPVRAGDIPALRRAEEGWSFEQSFMPDFTPPDMSSIVSTGPEPSPASPLPALVQSVQPTMVAASAATTSPTHSSPSRDSYSMATTSHRRRHQQPQLVPDDSTATIPRLPPSGDPVPFSSFSPYRAQAALAAVAGAEARIGERMEIDDDPSVGGAGVESVEVEGPEANVSGELGEMEQYVRLSSPEADNEPSVELEHSNMIGSNVVGQAAAASQSFREAGPSEPAHEHLPTPPPDVPPSTQFTLSQVSPDLVLSTQVPTSTLPSEQRNLQEQADAEALDASFDLPNLAPPTPSYTRQRQFEKALGFSSPVETRSQPFVHTQVPPASIPSFSSQPNPPSSPPFSQPSNLPPFSQPPLEPLTEPQPEQTAHSQDTNSTESVEEIDPEESQDDIRPVVRAQTQMLFSAVADFLGSAPSSALAVPAPGAGEDAPPGEGTGVVDPEAPKEEPFSQLGFAQAGRGIGARTPPSRAESPPQQAQSLGSPAPTPVSPARTPGLMVRIMQGLTSTLARSSQSQSLAQSQAPQSQPQSQSQSQSQPQSHTQPTASQHTQLSPGPEHSQPLMTQVQPGLWATQEVAEEGEDEQMD</sequence>
<feature type="compositionally biased region" description="Acidic residues" evidence="1">
    <location>
        <begin position="612"/>
        <end position="622"/>
    </location>
</feature>
<evidence type="ECO:0000313" key="4">
    <source>
        <dbReference type="Proteomes" id="UP000030653"/>
    </source>
</evidence>
<dbReference type="AlphaFoldDB" id="M5GBP4"/>
<dbReference type="EMBL" id="JH795864">
    <property type="protein sequence ID" value="EJU01433.1"/>
    <property type="molecule type" value="Genomic_DNA"/>
</dbReference>
<dbReference type="OMA" id="DADSHYQ"/>
<proteinExistence type="predicted"/>
<feature type="domain" description="C2H2-type" evidence="2">
    <location>
        <begin position="12"/>
        <end position="35"/>
    </location>
</feature>
<protein>
    <recommendedName>
        <fullName evidence="2">C2H2-type domain-containing protein</fullName>
    </recommendedName>
</protein>
<feature type="region of interest" description="Disordered" evidence="1">
    <location>
        <begin position="453"/>
        <end position="622"/>
    </location>
</feature>
<feature type="compositionally biased region" description="Pro residues" evidence="1">
    <location>
        <begin position="372"/>
        <end position="395"/>
    </location>
</feature>
<reference evidence="3 4" key="1">
    <citation type="journal article" date="2012" name="Science">
        <title>The Paleozoic origin of enzymatic lignin decomposition reconstructed from 31 fungal genomes.</title>
        <authorList>
            <person name="Floudas D."/>
            <person name="Binder M."/>
            <person name="Riley R."/>
            <person name="Barry K."/>
            <person name="Blanchette R.A."/>
            <person name="Henrissat B."/>
            <person name="Martinez A.T."/>
            <person name="Otillar R."/>
            <person name="Spatafora J.W."/>
            <person name="Yadav J.S."/>
            <person name="Aerts A."/>
            <person name="Benoit I."/>
            <person name="Boyd A."/>
            <person name="Carlson A."/>
            <person name="Copeland A."/>
            <person name="Coutinho P.M."/>
            <person name="de Vries R.P."/>
            <person name="Ferreira P."/>
            <person name="Findley K."/>
            <person name="Foster B."/>
            <person name="Gaskell J."/>
            <person name="Glotzer D."/>
            <person name="Gorecki P."/>
            <person name="Heitman J."/>
            <person name="Hesse C."/>
            <person name="Hori C."/>
            <person name="Igarashi K."/>
            <person name="Jurgens J.A."/>
            <person name="Kallen N."/>
            <person name="Kersten P."/>
            <person name="Kohler A."/>
            <person name="Kuees U."/>
            <person name="Kumar T.K.A."/>
            <person name="Kuo A."/>
            <person name="LaButti K."/>
            <person name="Larrondo L.F."/>
            <person name="Lindquist E."/>
            <person name="Ling A."/>
            <person name="Lombard V."/>
            <person name="Lucas S."/>
            <person name="Lundell T."/>
            <person name="Martin R."/>
            <person name="McLaughlin D.J."/>
            <person name="Morgenstern I."/>
            <person name="Morin E."/>
            <person name="Murat C."/>
            <person name="Nagy L.G."/>
            <person name="Nolan M."/>
            <person name="Ohm R.A."/>
            <person name="Patyshakuliyeva A."/>
            <person name="Rokas A."/>
            <person name="Ruiz-Duenas F.J."/>
            <person name="Sabat G."/>
            <person name="Salamov A."/>
            <person name="Samejima M."/>
            <person name="Schmutz J."/>
            <person name="Slot J.C."/>
            <person name="St John F."/>
            <person name="Stenlid J."/>
            <person name="Sun H."/>
            <person name="Sun S."/>
            <person name="Syed K."/>
            <person name="Tsang A."/>
            <person name="Wiebenga A."/>
            <person name="Young D."/>
            <person name="Pisabarro A."/>
            <person name="Eastwood D.C."/>
            <person name="Martin F."/>
            <person name="Cullen D."/>
            <person name="Grigoriev I.V."/>
            <person name="Hibbett D.S."/>
        </authorList>
    </citation>
    <scope>NUCLEOTIDE SEQUENCE [LARGE SCALE GENOMIC DNA]</scope>
    <source>
        <strain evidence="3 4">DJM-731 SS1</strain>
    </source>
</reference>
<dbReference type="InterPro" id="IPR013087">
    <property type="entry name" value="Znf_C2H2_type"/>
</dbReference>
<accession>M5GBP4</accession>
<dbReference type="Proteomes" id="UP000030653">
    <property type="component" value="Unassembled WGS sequence"/>
</dbReference>
<evidence type="ECO:0000259" key="2">
    <source>
        <dbReference type="PROSITE" id="PS00028"/>
    </source>
</evidence>
<feature type="compositionally biased region" description="Acidic residues" evidence="1">
    <location>
        <begin position="416"/>
        <end position="426"/>
    </location>
</feature>
<feature type="compositionally biased region" description="Low complexity" evidence="1">
    <location>
        <begin position="97"/>
        <end position="120"/>
    </location>
</feature>
<feature type="region of interest" description="Disordered" evidence="1">
    <location>
        <begin position="246"/>
        <end position="279"/>
    </location>
</feature>
<feature type="compositionally biased region" description="Low complexity" evidence="1">
    <location>
        <begin position="541"/>
        <end position="584"/>
    </location>
</feature>